<gene>
    <name evidence="2" type="ORF">ABFZ84_11770</name>
</gene>
<name>A0ABV3Z5Y7_9PROT</name>
<dbReference type="EMBL" id="JBEHZE010000001">
    <property type="protein sequence ID" value="MEX6634222.1"/>
    <property type="molecule type" value="Genomic_DNA"/>
</dbReference>
<dbReference type="Proteomes" id="UP001560685">
    <property type="component" value="Unassembled WGS sequence"/>
</dbReference>
<evidence type="ECO:0008006" key="4">
    <source>
        <dbReference type="Google" id="ProtNLM"/>
    </source>
</evidence>
<evidence type="ECO:0000256" key="1">
    <source>
        <dbReference type="SAM" id="SignalP"/>
    </source>
</evidence>
<keyword evidence="1" id="KW-0732">Signal</keyword>
<keyword evidence="3" id="KW-1185">Reference proteome</keyword>
<feature type="signal peptide" evidence="1">
    <location>
        <begin position="1"/>
        <end position="24"/>
    </location>
</feature>
<evidence type="ECO:0000313" key="3">
    <source>
        <dbReference type="Proteomes" id="UP001560685"/>
    </source>
</evidence>
<feature type="chain" id="PRO_5045650912" description="Lipoprotein" evidence="1">
    <location>
        <begin position="25"/>
        <end position="169"/>
    </location>
</feature>
<dbReference type="PROSITE" id="PS51257">
    <property type="entry name" value="PROKAR_LIPOPROTEIN"/>
    <property type="match status" value="1"/>
</dbReference>
<sequence length="169" mass="17707">MMKTVSIALSMMVLAGCATTTSDANRQTKVSDQRKAVPLSLADDDAASDGFGALADASLPAKECGMVLWTLEGNRPAAVFRYVTGKDAMMNLGGADVTLKRIDYNGASGYGIYERQKFQNTDGIVVEVSAKFGLGFSGGSYLEQGVVKVTDNSGWSMVSPTAGIAGCRN</sequence>
<comment type="caution">
    <text evidence="2">The sequence shown here is derived from an EMBL/GenBank/DDBJ whole genome shotgun (WGS) entry which is preliminary data.</text>
</comment>
<accession>A0ABV3Z5Y7</accession>
<dbReference type="RefSeq" id="WP_369314211.1">
    <property type="nucleotide sequence ID" value="NZ_JBEHZE010000001.1"/>
</dbReference>
<protein>
    <recommendedName>
        <fullName evidence="4">Lipoprotein</fullName>
    </recommendedName>
</protein>
<evidence type="ECO:0000313" key="2">
    <source>
        <dbReference type="EMBL" id="MEX6634222.1"/>
    </source>
</evidence>
<organism evidence="2 3">
    <name type="scientific">Hyphococcus lacteus</name>
    <dbReference type="NCBI Taxonomy" id="3143536"/>
    <lineage>
        <taxon>Bacteria</taxon>
        <taxon>Pseudomonadati</taxon>
        <taxon>Pseudomonadota</taxon>
        <taxon>Alphaproteobacteria</taxon>
        <taxon>Parvularculales</taxon>
        <taxon>Parvularculaceae</taxon>
        <taxon>Hyphococcus</taxon>
    </lineage>
</organism>
<proteinExistence type="predicted"/>
<reference evidence="2 3" key="1">
    <citation type="submission" date="2024-05" db="EMBL/GenBank/DDBJ databases">
        <title>Three bacterial strains, DH-69, EH-24, and ECK-19 isolated from coastal sediments.</title>
        <authorList>
            <person name="Ye Y.-Q."/>
            <person name="Du Z.-J."/>
        </authorList>
    </citation>
    <scope>NUCLEOTIDE SEQUENCE [LARGE SCALE GENOMIC DNA]</scope>
    <source>
        <strain evidence="2 3">ECK-19</strain>
    </source>
</reference>